<feature type="non-terminal residue" evidence="2">
    <location>
        <position position="1"/>
    </location>
</feature>
<evidence type="ECO:0000313" key="2">
    <source>
        <dbReference type="EMBL" id="KAJ7739641.1"/>
    </source>
</evidence>
<organism evidence="2 3">
    <name type="scientific">Mycena maculata</name>
    <dbReference type="NCBI Taxonomy" id="230809"/>
    <lineage>
        <taxon>Eukaryota</taxon>
        <taxon>Fungi</taxon>
        <taxon>Dikarya</taxon>
        <taxon>Basidiomycota</taxon>
        <taxon>Agaricomycotina</taxon>
        <taxon>Agaricomycetes</taxon>
        <taxon>Agaricomycetidae</taxon>
        <taxon>Agaricales</taxon>
        <taxon>Marasmiineae</taxon>
        <taxon>Mycenaceae</taxon>
        <taxon>Mycena</taxon>
    </lineage>
</organism>
<comment type="caution">
    <text evidence="2">The sequence shown here is derived from an EMBL/GenBank/DDBJ whole genome shotgun (WGS) entry which is preliminary data.</text>
</comment>
<evidence type="ECO:0008006" key="4">
    <source>
        <dbReference type="Google" id="ProtNLM"/>
    </source>
</evidence>
<dbReference type="SUPFAM" id="SSF50044">
    <property type="entry name" value="SH3-domain"/>
    <property type="match status" value="1"/>
</dbReference>
<dbReference type="InterPro" id="IPR036028">
    <property type="entry name" value="SH3-like_dom_sf"/>
</dbReference>
<protein>
    <recommendedName>
        <fullName evidence="4">SH3 domain-containing protein</fullName>
    </recommendedName>
</protein>
<keyword evidence="3" id="KW-1185">Reference proteome</keyword>
<gene>
    <name evidence="2" type="ORF">DFH07DRAFT_681768</name>
</gene>
<feature type="compositionally biased region" description="Polar residues" evidence="1">
    <location>
        <begin position="92"/>
        <end position="111"/>
    </location>
</feature>
<name>A0AAD7MZA6_9AGAR</name>
<proteinExistence type="predicted"/>
<dbReference type="AlphaFoldDB" id="A0AAD7MZA6"/>
<dbReference type="EMBL" id="JARJLG010000131">
    <property type="protein sequence ID" value="KAJ7739641.1"/>
    <property type="molecule type" value="Genomic_DNA"/>
</dbReference>
<dbReference type="Proteomes" id="UP001215280">
    <property type="component" value="Unassembled WGS sequence"/>
</dbReference>
<evidence type="ECO:0000313" key="3">
    <source>
        <dbReference type="Proteomes" id="UP001215280"/>
    </source>
</evidence>
<sequence>MDAAELARWTRFAAKGGIGKCTARGDCVAEAAEDLMFLKNDEIVVLMQLQDENLFLGYCEGIVGRFHANDVHFHSKLKKPVMTKRSSVSAASIISGKSTPTPSVQAQTPSPKSAAFQRPSSPHP</sequence>
<evidence type="ECO:0000256" key="1">
    <source>
        <dbReference type="SAM" id="MobiDB-lite"/>
    </source>
</evidence>
<feature type="region of interest" description="Disordered" evidence="1">
    <location>
        <begin position="92"/>
        <end position="124"/>
    </location>
</feature>
<accession>A0AAD7MZA6</accession>
<reference evidence="2" key="1">
    <citation type="submission" date="2023-03" db="EMBL/GenBank/DDBJ databases">
        <title>Massive genome expansion in bonnet fungi (Mycena s.s.) driven by repeated elements and novel gene families across ecological guilds.</title>
        <authorList>
            <consortium name="Lawrence Berkeley National Laboratory"/>
            <person name="Harder C.B."/>
            <person name="Miyauchi S."/>
            <person name="Viragh M."/>
            <person name="Kuo A."/>
            <person name="Thoen E."/>
            <person name="Andreopoulos B."/>
            <person name="Lu D."/>
            <person name="Skrede I."/>
            <person name="Drula E."/>
            <person name="Henrissat B."/>
            <person name="Morin E."/>
            <person name="Kohler A."/>
            <person name="Barry K."/>
            <person name="LaButti K."/>
            <person name="Morin E."/>
            <person name="Salamov A."/>
            <person name="Lipzen A."/>
            <person name="Mereny Z."/>
            <person name="Hegedus B."/>
            <person name="Baldrian P."/>
            <person name="Stursova M."/>
            <person name="Weitz H."/>
            <person name="Taylor A."/>
            <person name="Grigoriev I.V."/>
            <person name="Nagy L.G."/>
            <person name="Martin F."/>
            <person name="Kauserud H."/>
        </authorList>
    </citation>
    <scope>NUCLEOTIDE SEQUENCE</scope>
    <source>
        <strain evidence="2">CBHHK188m</strain>
    </source>
</reference>